<comment type="caution">
    <text evidence="2">The sequence shown here is derived from an EMBL/GenBank/DDBJ whole genome shotgun (WGS) entry which is preliminary data.</text>
</comment>
<dbReference type="Pfam" id="PF05685">
    <property type="entry name" value="Uma2"/>
    <property type="match status" value="1"/>
</dbReference>
<keyword evidence="3" id="KW-1185">Reference proteome</keyword>
<keyword evidence="2" id="KW-0378">Hydrolase</keyword>
<reference evidence="2 3" key="1">
    <citation type="submission" date="2020-07" db="EMBL/GenBank/DDBJ databases">
        <title>Genomic Encyclopedia of Type Strains, Phase IV (KMG-IV): sequencing the most valuable type-strain genomes for metagenomic binning, comparative biology and taxonomic classification.</title>
        <authorList>
            <person name="Goeker M."/>
        </authorList>
    </citation>
    <scope>NUCLEOTIDE SEQUENCE [LARGE SCALE GENOMIC DNA]</scope>
    <source>
        <strain evidence="2 3">DSM 45533</strain>
    </source>
</reference>
<dbReference type="SUPFAM" id="SSF52980">
    <property type="entry name" value="Restriction endonuclease-like"/>
    <property type="match status" value="1"/>
</dbReference>
<dbReference type="Gene3D" id="3.90.1570.10">
    <property type="entry name" value="tt1808, chain A"/>
    <property type="match status" value="1"/>
</dbReference>
<gene>
    <name evidence="2" type="ORF">HNR30_001772</name>
</gene>
<evidence type="ECO:0000313" key="2">
    <source>
        <dbReference type="EMBL" id="MBA2890431.1"/>
    </source>
</evidence>
<dbReference type="InterPro" id="IPR012296">
    <property type="entry name" value="Nuclease_put_TT1808"/>
</dbReference>
<dbReference type="InterPro" id="IPR008538">
    <property type="entry name" value="Uma2"/>
</dbReference>
<evidence type="ECO:0000313" key="3">
    <source>
        <dbReference type="Proteomes" id="UP000530928"/>
    </source>
</evidence>
<dbReference type="PANTHER" id="PTHR35400:SF3">
    <property type="entry name" value="SLL1072 PROTEIN"/>
    <property type="match status" value="1"/>
</dbReference>
<dbReference type="PANTHER" id="PTHR35400">
    <property type="entry name" value="SLR1083 PROTEIN"/>
    <property type="match status" value="1"/>
</dbReference>
<accession>A0A7W0CG12</accession>
<dbReference type="AlphaFoldDB" id="A0A7W0CG12"/>
<dbReference type="InterPro" id="IPR011335">
    <property type="entry name" value="Restrct_endonuc-II-like"/>
</dbReference>
<evidence type="ECO:0000259" key="1">
    <source>
        <dbReference type="Pfam" id="PF05685"/>
    </source>
</evidence>
<protein>
    <submittedName>
        <fullName evidence="2">Uma2 family endonuclease</fullName>
    </submittedName>
</protein>
<dbReference type="EMBL" id="JACDUR010000002">
    <property type="protein sequence ID" value="MBA2890431.1"/>
    <property type="molecule type" value="Genomic_DNA"/>
</dbReference>
<dbReference type="RefSeq" id="WP_181609256.1">
    <property type="nucleotide sequence ID" value="NZ_BAABAM010000006.1"/>
</dbReference>
<dbReference type="CDD" id="cd06260">
    <property type="entry name" value="DUF820-like"/>
    <property type="match status" value="1"/>
</dbReference>
<name>A0A7W0CG12_9ACTN</name>
<keyword evidence="2" id="KW-0255">Endonuclease</keyword>
<feature type="domain" description="Putative restriction endonuclease" evidence="1">
    <location>
        <begin position="32"/>
        <end position="189"/>
    </location>
</feature>
<keyword evidence="2" id="KW-0540">Nuclease</keyword>
<dbReference type="Proteomes" id="UP000530928">
    <property type="component" value="Unassembled WGS sequence"/>
</dbReference>
<proteinExistence type="predicted"/>
<organism evidence="2 3">
    <name type="scientific">Nonomuraea soli</name>
    <dbReference type="NCBI Taxonomy" id="1032476"/>
    <lineage>
        <taxon>Bacteria</taxon>
        <taxon>Bacillati</taxon>
        <taxon>Actinomycetota</taxon>
        <taxon>Actinomycetes</taxon>
        <taxon>Streptosporangiales</taxon>
        <taxon>Streptosporangiaceae</taxon>
        <taxon>Nonomuraea</taxon>
    </lineage>
</organism>
<sequence length="208" mass="23865">MSAIFEWARPENLQPEPITVEIWRELSEEFCRQVEVVNGQAVRCDSPTRQHQTAVRRVANLLESAAERHMDHHHDNCLDVNSDFDVTLWEVPSATIRRPDVALHRCAPADLRPLPASFLTLVVEVVSPGSSTTDKVEKMGEYALAGIPWYWLVWVTGNQVTSIDVYVLDHTVNAYRLHRTFYPEDEVSLIDVPIRLRVDWARLAELVR</sequence>
<dbReference type="GO" id="GO:0004519">
    <property type="term" value="F:endonuclease activity"/>
    <property type="evidence" value="ECO:0007669"/>
    <property type="project" value="UniProtKB-KW"/>
</dbReference>